<dbReference type="SMART" id="SM00353">
    <property type="entry name" value="HLH"/>
    <property type="match status" value="1"/>
</dbReference>
<dbReference type="CDD" id="cd11390">
    <property type="entry name" value="bHLH_TS"/>
    <property type="match status" value="1"/>
</dbReference>
<dbReference type="SUPFAM" id="SSF47459">
    <property type="entry name" value="HLH, helix-loop-helix DNA-binding domain"/>
    <property type="match status" value="1"/>
</dbReference>
<dbReference type="KEGG" id="clec:106663292"/>
<evidence type="ECO:0000259" key="6">
    <source>
        <dbReference type="PROSITE" id="PS50888"/>
    </source>
</evidence>
<evidence type="ECO:0000313" key="8">
    <source>
        <dbReference type="Proteomes" id="UP000494040"/>
    </source>
</evidence>
<dbReference type="OrthoDB" id="9946827at2759"/>
<accession>A0A8I6RDY3</accession>
<keyword evidence="3" id="KW-0238">DNA-binding</keyword>
<dbReference type="GeneID" id="106663292"/>
<evidence type="ECO:0000256" key="3">
    <source>
        <dbReference type="ARBA" id="ARBA00023125"/>
    </source>
</evidence>
<dbReference type="AlphaFoldDB" id="A0A8I6RDY3"/>
<dbReference type="Proteomes" id="UP000494040">
    <property type="component" value="Unassembled WGS sequence"/>
</dbReference>
<dbReference type="InterPro" id="IPR036638">
    <property type="entry name" value="HLH_DNA-bd_sf"/>
</dbReference>
<dbReference type="PANTHER" id="PTHR20937:SF3">
    <property type="entry name" value="IP14615P"/>
    <property type="match status" value="1"/>
</dbReference>
<dbReference type="GO" id="GO:0005634">
    <property type="term" value="C:nucleus"/>
    <property type="evidence" value="ECO:0007669"/>
    <property type="project" value="TreeGrafter"/>
</dbReference>
<dbReference type="EnsemblMetazoa" id="XM_014388000.2">
    <property type="protein sequence ID" value="XP_014243486.1"/>
    <property type="gene ID" value="LOC106663292"/>
</dbReference>
<keyword evidence="4" id="KW-0804">Transcription</keyword>
<sequence length="130" mass="15405">MEQKYLTDDKNNPSKNHIVKTSWKSKHSCFDKDYKKSACDRERTRMKDMNKAFDTLRSMLPSYKPPGKKLSKIESLRMAIKYIQDLQAMLNGRPCTSSDVCNNWDDSYHQYSQNCDDFYSTIECYKLDHH</sequence>
<keyword evidence="5" id="KW-0539">Nucleus</keyword>
<keyword evidence="2" id="KW-0805">Transcription regulation</keyword>
<name>A0A8I6RDY3_CIMLE</name>
<evidence type="ECO:0000256" key="5">
    <source>
        <dbReference type="ARBA" id="ARBA00023242"/>
    </source>
</evidence>
<evidence type="ECO:0000256" key="2">
    <source>
        <dbReference type="ARBA" id="ARBA00023015"/>
    </source>
</evidence>
<evidence type="ECO:0000313" key="7">
    <source>
        <dbReference type="EnsemblMetazoa" id="XP_014243486.1"/>
    </source>
</evidence>
<dbReference type="FunFam" id="4.10.280.10:FF:000090">
    <property type="entry name" value="Salivary gland-expressed bHLH"/>
    <property type="match status" value="1"/>
</dbReference>
<protein>
    <recommendedName>
        <fullName evidence="6">BHLH domain-containing protein</fullName>
    </recommendedName>
</protein>
<dbReference type="Pfam" id="PF00010">
    <property type="entry name" value="HLH"/>
    <property type="match status" value="1"/>
</dbReference>
<dbReference type="InterPro" id="IPR040259">
    <property type="entry name" value="Mesogenin/MesP"/>
</dbReference>
<evidence type="ECO:0000256" key="4">
    <source>
        <dbReference type="ARBA" id="ARBA00023163"/>
    </source>
</evidence>
<dbReference type="GO" id="GO:0000978">
    <property type="term" value="F:RNA polymerase II cis-regulatory region sequence-specific DNA binding"/>
    <property type="evidence" value="ECO:0007669"/>
    <property type="project" value="TreeGrafter"/>
</dbReference>
<keyword evidence="8" id="KW-1185">Reference proteome</keyword>
<keyword evidence="1" id="KW-0217">Developmental protein</keyword>
<reference evidence="7" key="1">
    <citation type="submission" date="2022-01" db="UniProtKB">
        <authorList>
            <consortium name="EnsemblMetazoa"/>
        </authorList>
    </citation>
    <scope>IDENTIFICATION</scope>
</reference>
<dbReference type="GO" id="GO:0046983">
    <property type="term" value="F:protein dimerization activity"/>
    <property type="evidence" value="ECO:0007669"/>
    <property type="project" value="InterPro"/>
</dbReference>
<feature type="domain" description="BHLH" evidence="6">
    <location>
        <begin position="33"/>
        <end position="86"/>
    </location>
</feature>
<dbReference type="InterPro" id="IPR011598">
    <property type="entry name" value="bHLH_dom"/>
</dbReference>
<dbReference type="PANTHER" id="PTHR20937">
    <property type="entry name" value="IP14615P"/>
    <property type="match status" value="1"/>
</dbReference>
<dbReference type="GO" id="GO:0000981">
    <property type="term" value="F:DNA-binding transcription factor activity, RNA polymerase II-specific"/>
    <property type="evidence" value="ECO:0007669"/>
    <property type="project" value="TreeGrafter"/>
</dbReference>
<organism evidence="7 8">
    <name type="scientific">Cimex lectularius</name>
    <name type="common">Bed bug</name>
    <name type="synonym">Acanthia lectularia</name>
    <dbReference type="NCBI Taxonomy" id="79782"/>
    <lineage>
        <taxon>Eukaryota</taxon>
        <taxon>Metazoa</taxon>
        <taxon>Ecdysozoa</taxon>
        <taxon>Arthropoda</taxon>
        <taxon>Hexapoda</taxon>
        <taxon>Insecta</taxon>
        <taxon>Pterygota</taxon>
        <taxon>Neoptera</taxon>
        <taxon>Paraneoptera</taxon>
        <taxon>Hemiptera</taxon>
        <taxon>Heteroptera</taxon>
        <taxon>Panheteroptera</taxon>
        <taxon>Cimicomorpha</taxon>
        <taxon>Cimicidae</taxon>
        <taxon>Cimex</taxon>
    </lineage>
</organism>
<evidence type="ECO:0000256" key="1">
    <source>
        <dbReference type="ARBA" id="ARBA00022473"/>
    </source>
</evidence>
<dbReference type="RefSeq" id="XP_014243486.1">
    <property type="nucleotide sequence ID" value="XM_014388000.2"/>
</dbReference>
<dbReference type="GO" id="GO:0001707">
    <property type="term" value="P:mesoderm formation"/>
    <property type="evidence" value="ECO:0007669"/>
    <property type="project" value="TreeGrafter"/>
</dbReference>
<dbReference type="Gene3D" id="4.10.280.10">
    <property type="entry name" value="Helix-loop-helix DNA-binding domain"/>
    <property type="match status" value="1"/>
</dbReference>
<dbReference type="PROSITE" id="PS50888">
    <property type="entry name" value="BHLH"/>
    <property type="match status" value="1"/>
</dbReference>
<proteinExistence type="predicted"/>